<evidence type="ECO:0000313" key="3">
    <source>
        <dbReference type="Proteomes" id="UP000681340"/>
    </source>
</evidence>
<dbReference type="RefSeq" id="WP_212994523.1">
    <property type="nucleotide sequence ID" value="NZ_BAABEA010000050.1"/>
</dbReference>
<keyword evidence="3" id="KW-1185">Reference proteome</keyword>
<gene>
    <name evidence="2" type="ORF">Aau02nite_87490</name>
</gene>
<proteinExistence type="predicted"/>
<accession>A0A919VWQ9</accession>
<evidence type="ECO:0000256" key="1">
    <source>
        <dbReference type="SAM" id="MobiDB-lite"/>
    </source>
</evidence>
<feature type="region of interest" description="Disordered" evidence="1">
    <location>
        <begin position="1"/>
        <end position="56"/>
    </location>
</feature>
<evidence type="ECO:0000313" key="2">
    <source>
        <dbReference type="EMBL" id="GIM79781.1"/>
    </source>
</evidence>
<organism evidence="2 3">
    <name type="scientific">Actinoplanes auranticolor</name>
    <dbReference type="NCBI Taxonomy" id="47988"/>
    <lineage>
        <taxon>Bacteria</taxon>
        <taxon>Bacillati</taxon>
        <taxon>Actinomycetota</taxon>
        <taxon>Actinomycetes</taxon>
        <taxon>Micromonosporales</taxon>
        <taxon>Micromonosporaceae</taxon>
        <taxon>Actinoplanes</taxon>
    </lineage>
</organism>
<protein>
    <submittedName>
        <fullName evidence="2">Uncharacterized protein</fullName>
    </submittedName>
</protein>
<sequence>MTDPTTEDARPATKEEAAAIVRDDPALQTATDTADDAATDDDARTADTAPTGESRD</sequence>
<dbReference type="AlphaFoldDB" id="A0A919VWQ9"/>
<dbReference type="EMBL" id="BOQL01000084">
    <property type="protein sequence ID" value="GIM79781.1"/>
    <property type="molecule type" value="Genomic_DNA"/>
</dbReference>
<reference evidence="2" key="1">
    <citation type="submission" date="2021-03" db="EMBL/GenBank/DDBJ databases">
        <title>Whole genome shotgun sequence of Actinoplanes auranticolor NBRC 12245.</title>
        <authorList>
            <person name="Komaki H."/>
            <person name="Tamura T."/>
        </authorList>
    </citation>
    <scope>NUCLEOTIDE SEQUENCE</scope>
    <source>
        <strain evidence="2">NBRC 12245</strain>
    </source>
</reference>
<feature type="compositionally biased region" description="Basic and acidic residues" evidence="1">
    <location>
        <begin position="7"/>
        <end position="25"/>
    </location>
</feature>
<name>A0A919VWQ9_9ACTN</name>
<comment type="caution">
    <text evidence="2">The sequence shown here is derived from an EMBL/GenBank/DDBJ whole genome shotgun (WGS) entry which is preliminary data.</text>
</comment>
<dbReference type="Proteomes" id="UP000681340">
    <property type="component" value="Unassembled WGS sequence"/>
</dbReference>
<feature type="compositionally biased region" description="Low complexity" evidence="1">
    <location>
        <begin position="46"/>
        <end position="56"/>
    </location>
</feature>